<comment type="caution">
    <text evidence="1">The sequence shown here is derived from an EMBL/GenBank/DDBJ whole genome shotgun (WGS) entry which is preliminary data.</text>
</comment>
<reference evidence="1" key="1">
    <citation type="submission" date="2024-03" db="EMBL/GenBank/DDBJ databases">
        <title>Novel Streptomyces species of biotechnological and ecological value are a feature of Machair soil.</title>
        <authorList>
            <person name="Prole J.R."/>
            <person name="Goodfellow M."/>
            <person name="Allenby N."/>
            <person name="Ward A.C."/>
        </authorList>
    </citation>
    <scope>NUCLEOTIDE SEQUENCE</scope>
    <source>
        <strain evidence="1">MS1.AVA.4</strain>
    </source>
</reference>
<gene>
    <name evidence="1" type="ORF">WKI58_02695</name>
</gene>
<keyword evidence="2" id="KW-1185">Reference proteome</keyword>
<evidence type="ECO:0000313" key="1">
    <source>
        <dbReference type="EMBL" id="MEJ8655446.1"/>
    </source>
</evidence>
<sequence>MKRARQHGRPVLKAEEELDQEIMDAEPDMTGRRRARGGAGDVLRTRRQTPQGERTSDRQP</sequence>
<accession>A0ACC6QAU5</accession>
<protein>
    <submittedName>
        <fullName evidence="1">Uncharacterized protein</fullName>
    </submittedName>
</protein>
<dbReference type="Proteomes" id="UP001375539">
    <property type="component" value="Unassembled WGS sequence"/>
</dbReference>
<organism evidence="1 2">
    <name type="scientific">Streptomyces pratisoli</name>
    <dbReference type="NCBI Taxonomy" id="3139917"/>
    <lineage>
        <taxon>Bacteria</taxon>
        <taxon>Bacillati</taxon>
        <taxon>Actinomycetota</taxon>
        <taxon>Actinomycetes</taxon>
        <taxon>Kitasatosporales</taxon>
        <taxon>Streptomycetaceae</taxon>
        <taxon>Streptomyces</taxon>
    </lineage>
</organism>
<evidence type="ECO:0000313" key="2">
    <source>
        <dbReference type="Proteomes" id="UP001375539"/>
    </source>
</evidence>
<name>A0ACC6QAU5_9ACTN</name>
<dbReference type="EMBL" id="JBBKAI010000002">
    <property type="protein sequence ID" value="MEJ8655446.1"/>
    <property type="molecule type" value="Genomic_DNA"/>
</dbReference>
<proteinExistence type="predicted"/>